<dbReference type="STRING" id="1424294.Gferi_18370"/>
<dbReference type="Gene3D" id="3.40.50.10350">
    <property type="entry name" value="Glycerate kinase, domain 1"/>
    <property type="match status" value="1"/>
</dbReference>
<dbReference type="KEGG" id="gfe:Gferi_18370"/>
<dbReference type="GO" id="GO:0008887">
    <property type="term" value="F:glycerate kinase activity"/>
    <property type="evidence" value="ECO:0007669"/>
    <property type="project" value="InterPro"/>
</dbReference>
<protein>
    <recommendedName>
        <fullName evidence="3">Glycerate kinase</fullName>
    </recommendedName>
</protein>
<dbReference type="AlphaFoldDB" id="A0A1D8GKA4"/>
<dbReference type="PANTHER" id="PTHR21599">
    <property type="entry name" value="GLYCERATE KINASE"/>
    <property type="match status" value="1"/>
</dbReference>
<dbReference type="SUPFAM" id="SSF110738">
    <property type="entry name" value="Glycerate kinase I"/>
    <property type="match status" value="1"/>
</dbReference>
<organism evidence="1 2">
    <name type="scientific">Geosporobacter ferrireducens</name>
    <dbReference type="NCBI Taxonomy" id="1424294"/>
    <lineage>
        <taxon>Bacteria</taxon>
        <taxon>Bacillati</taxon>
        <taxon>Bacillota</taxon>
        <taxon>Clostridia</taxon>
        <taxon>Peptostreptococcales</taxon>
        <taxon>Thermotaleaceae</taxon>
        <taxon>Geosporobacter</taxon>
    </lineage>
</organism>
<name>A0A1D8GKA4_9FIRM</name>
<evidence type="ECO:0000313" key="2">
    <source>
        <dbReference type="Proteomes" id="UP000095743"/>
    </source>
</evidence>
<dbReference type="Proteomes" id="UP000095743">
    <property type="component" value="Chromosome"/>
</dbReference>
<keyword evidence="2" id="KW-1185">Reference proteome</keyword>
<dbReference type="PANTHER" id="PTHR21599:SF0">
    <property type="entry name" value="GLYCERATE KINASE"/>
    <property type="match status" value="1"/>
</dbReference>
<evidence type="ECO:0000313" key="1">
    <source>
        <dbReference type="EMBL" id="AOT71345.1"/>
    </source>
</evidence>
<dbReference type="InterPro" id="IPR018197">
    <property type="entry name" value="Glycerate_kinase_RE-like"/>
</dbReference>
<dbReference type="EMBL" id="CP017269">
    <property type="protein sequence ID" value="AOT71345.1"/>
    <property type="molecule type" value="Genomic_DNA"/>
</dbReference>
<proteinExistence type="predicted"/>
<reference evidence="1 2" key="1">
    <citation type="submission" date="2016-09" db="EMBL/GenBank/DDBJ databases">
        <title>Genomic analysis reveals versatility of anaerobic energy metabolism of Geosporobacter ferrireducens IRF9 of phylum Firmicutes.</title>
        <authorList>
            <person name="Kim S.-J."/>
        </authorList>
    </citation>
    <scope>NUCLEOTIDE SEQUENCE [LARGE SCALE GENOMIC DNA]</scope>
    <source>
        <strain evidence="1 2">IRF9</strain>
    </source>
</reference>
<sequence>MNGKLESGVQMVINSNRLEEKIRNADLVTTGEGKTDEQTVFGKVPFGVAQIAKQYNVPVVCLSGVLTDGAEKLYDHGITALFSIVNKDMSLKEAMDNTYGLVKNASENIIRLFSAANIKK</sequence>
<dbReference type="InterPro" id="IPR036129">
    <property type="entry name" value="Glycerate_kinase_sf"/>
</dbReference>
<dbReference type="InterPro" id="IPR004381">
    <property type="entry name" value="Glycerate_kinase"/>
</dbReference>
<dbReference type="Pfam" id="PF02595">
    <property type="entry name" value="Gly_kinase"/>
    <property type="match status" value="1"/>
</dbReference>
<accession>A0A1D8GKA4</accession>
<evidence type="ECO:0008006" key="3">
    <source>
        <dbReference type="Google" id="ProtNLM"/>
    </source>
</evidence>
<gene>
    <name evidence="1" type="ORF">Gferi_18370</name>
</gene>
<dbReference type="GO" id="GO:0031388">
    <property type="term" value="P:organic acid phosphorylation"/>
    <property type="evidence" value="ECO:0007669"/>
    <property type="project" value="InterPro"/>
</dbReference>